<dbReference type="AlphaFoldDB" id="A0A7I9V7E2"/>
<dbReference type="RefSeq" id="WP_228461323.1">
    <property type="nucleotide sequence ID" value="NZ_BJOV01000003.1"/>
</dbReference>
<sequence length="312" mass="32967">MSRSVRWKSLVAVLAMSVVAPFLTVPGTADAATARVVSVHRVDGQLALVRVYSPALRTVITNQVLLPPNGAPTPVFYLLNGKSGGVDGDSWLRKTRYRTFFAGKRVTVVSPVGGGYTWYSTRGWQRYLQHDLPAAIDARFPTTGRAAIAGLSHSASAALDIAGRDRRFVAAASYSGCPAITSPTGTAAVVATMASGGQNAFAVFGPAGGPGWVDHDPARNPRRLSGKAVYLGAGSGVPGRFDGPVLGYPGLLVGPTQVESIVRGCTDVMRASLARAGVRHTVRVFSTGAHTWGLFYRELKDSWRVIAPALHR</sequence>
<evidence type="ECO:0000256" key="1">
    <source>
        <dbReference type="SAM" id="SignalP"/>
    </source>
</evidence>
<proteinExistence type="predicted"/>
<dbReference type="Pfam" id="PF00756">
    <property type="entry name" value="Esterase"/>
    <property type="match status" value="1"/>
</dbReference>
<keyword evidence="3" id="KW-1185">Reference proteome</keyword>
<feature type="signal peptide" evidence="1">
    <location>
        <begin position="1"/>
        <end position="31"/>
    </location>
</feature>
<feature type="chain" id="PRO_5029882251" description="Esterase" evidence="1">
    <location>
        <begin position="32"/>
        <end position="312"/>
    </location>
</feature>
<evidence type="ECO:0008006" key="4">
    <source>
        <dbReference type="Google" id="ProtNLM"/>
    </source>
</evidence>
<protein>
    <recommendedName>
        <fullName evidence="4">Esterase</fullName>
    </recommendedName>
</protein>
<dbReference type="InterPro" id="IPR029058">
    <property type="entry name" value="AB_hydrolase_fold"/>
</dbReference>
<dbReference type="InterPro" id="IPR000801">
    <property type="entry name" value="Esterase-like"/>
</dbReference>
<dbReference type="EMBL" id="BJOV01000003">
    <property type="protein sequence ID" value="GEE01305.1"/>
    <property type="molecule type" value="Genomic_DNA"/>
</dbReference>
<evidence type="ECO:0000313" key="3">
    <source>
        <dbReference type="Proteomes" id="UP000444960"/>
    </source>
</evidence>
<gene>
    <name evidence="2" type="ORF">nbrc107696_17510</name>
</gene>
<dbReference type="Gene3D" id="3.40.50.1820">
    <property type="entry name" value="alpha/beta hydrolase"/>
    <property type="match status" value="1"/>
</dbReference>
<dbReference type="Proteomes" id="UP000444960">
    <property type="component" value="Unassembled WGS sequence"/>
</dbReference>
<dbReference type="SUPFAM" id="SSF53474">
    <property type="entry name" value="alpha/beta-Hydrolases"/>
    <property type="match status" value="1"/>
</dbReference>
<reference evidence="3" key="1">
    <citation type="submission" date="2019-06" db="EMBL/GenBank/DDBJ databases">
        <title>Gordonia isolated from sludge of a wastewater treatment plant.</title>
        <authorList>
            <person name="Tamura T."/>
            <person name="Aoyama K."/>
            <person name="Kang Y."/>
            <person name="Saito S."/>
            <person name="Akiyama N."/>
            <person name="Yazawa K."/>
            <person name="Gonoi T."/>
            <person name="Mikami Y."/>
        </authorList>
    </citation>
    <scope>NUCLEOTIDE SEQUENCE [LARGE SCALE GENOMIC DNA]</scope>
    <source>
        <strain evidence="3">NBRC 107696</strain>
    </source>
</reference>
<evidence type="ECO:0000313" key="2">
    <source>
        <dbReference type="EMBL" id="GEE01305.1"/>
    </source>
</evidence>
<name>A0A7I9V7E2_9ACTN</name>
<organism evidence="2 3">
    <name type="scientific">Gordonia spumicola</name>
    <dbReference type="NCBI Taxonomy" id="589161"/>
    <lineage>
        <taxon>Bacteria</taxon>
        <taxon>Bacillati</taxon>
        <taxon>Actinomycetota</taxon>
        <taxon>Actinomycetes</taxon>
        <taxon>Mycobacteriales</taxon>
        <taxon>Gordoniaceae</taxon>
        <taxon>Gordonia</taxon>
    </lineage>
</organism>
<accession>A0A7I9V7E2</accession>
<comment type="caution">
    <text evidence="2">The sequence shown here is derived from an EMBL/GenBank/DDBJ whole genome shotgun (WGS) entry which is preliminary data.</text>
</comment>
<keyword evidence="1" id="KW-0732">Signal</keyword>